<dbReference type="AlphaFoldDB" id="A0A6A7K9K1"/>
<evidence type="ECO:0000256" key="3">
    <source>
        <dbReference type="ARBA" id="ARBA00022630"/>
    </source>
</evidence>
<feature type="domain" description="Nitroreductase" evidence="6">
    <location>
        <begin position="8"/>
        <end position="60"/>
    </location>
</feature>
<organism evidence="7 8">
    <name type="scientific">Alkalibaculum sporogenes</name>
    <dbReference type="NCBI Taxonomy" id="2655001"/>
    <lineage>
        <taxon>Bacteria</taxon>
        <taxon>Bacillati</taxon>
        <taxon>Bacillota</taxon>
        <taxon>Clostridia</taxon>
        <taxon>Eubacteriales</taxon>
        <taxon>Eubacteriaceae</taxon>
        <taxon>Alkalibaculum</taxon>
    </lineage>
</organism>
<dbReference type="GO" id="GO:0016491">
    <property type="term" value="F:oxidoreductase activity"/>
    <property type="evidence" value="ECO:0007669"/>
    <property type="project" value="UniProtKB-KW"/>
</dbReference>
<evidence type="ECO:0000256" key="5">
    <source>
        <dbReference type="ARBA" id="ARBA00023002"/>
    </source>
</evidence>
<accession>A0A6A7K9K1</accession>
<evidence type="ECO:0000313" key="7">
    <source>
        <dbReference type="EMBL" id="MPW26104.1"/>
    </source>
</evidence>
<dbReference type="PANTHER" id="PTHR43673:SF2">
    <property type="entry name" value="NITROREDUCTASE"/>
    <property type="match status" value="1"/>
</dbReference>
<reference evidence="7 8" key="1">
    <citation type="submission" date="2019-10" db="EMBL/GenBank/DDBJ databases">
        <title>Alkalibaculum tamaniensis sp.nov., a new alkaliphilic acetogen, isolated on methoxylated aromatics from a mud volcano.</title>
        <authorList>
            <person name="Khomyakova M.A."/>
            <person name="Merkel A.Y."/>
            <person name="Bonch-Osmolovskaya E.A."/>
            <person name="Slobodkin A.I."/>
        </authorList>
    </citation>
    <scope>NUCLEOTIDE SEQUENCE [LARGE SCALE GENOMIC DNA]</scope>
    <source>
        <strain evidence="7 8">M08DMB</strain>
    </source>
</reference>
<comment type="caution">
    <text evidence="7">The sequence shown here is derived from an EMBL/GenBank/DDBJ whole genome shotgun (WGS) entry which is preliminary data.</text>
</comment>
<sequence>MSFIELAKKRHSVRDYKDIPVERENILQVLEAARFAPSAVNYQPWHFVVVSENALKTKIANTYSRDWLKKAPVLIIVCGDHSKSWKRDDNKDHCDIDIAIAVDHMTLAAAEIGLGTCWVCKFNAKECHEILELPENIEVVAILPIGHPSSDKLPEKKRMNLNDMVSFEKYNG</sequence>
<dbReference type="SUPFAM" id="SSF55469">
    <property type="entry name" value="FMN-dependent nitroreductase-like"/>
    <property type="match status" value="1"/>
</dbReference>
<dbReference type="EMBL" id="WHNX01000013">
    <property type="protein sequence ID" value="MPW26104.1"/>
    <property type="molecule type" value="Genomic_DNA"/>
</dbReference>
<comment type="similarity">
    <text evidence="2">Belongs to the nitroreductase family.</text>
</comment>
<dbReference type="InterPro" id="IPR029479">
    <property type="entry name" value="Nitroreductase"/>
</dbReference>
<dbReference type="Pfam" id="PF00881">
    <property type="entry name" value="Nitroreductase"/>
    <property type="match status" value="2"/>
</dbReference>
<name>A0A6A7K9K1_9FIRM</name>
<dbReference type="Proteomes" id="UP000440004">
    <property type="component" value="Unassembled WGS sequence"/>
</dbReference>
<keyword evidence="4" id="KW-0288">FMN</keyword>
<feature type="domain" description="Nitroreductase" evidence="6">
    <location>
        <begin position="61"/>
        <end position="147"/>
    </location>
</feature>
<proteinExistence type="inferred from homology"/>
<keyword evidence="5" id="KW-0560">Oxidoreductase</keyword>
<keyword evidence="3" id="KW-0285">Flavoprotein</keyword>
<dbReference type="PANTHER" id="PTHR43673">
    <property type="entry name" value="NAD(P)H NITROREDUCTASE YDGI-RELATED"/>
    <property type="match status" value="1"/>
</dbReference>
<protein>
    <submittedName>
        <fullName evidence="7">Nitroreductase</fullName>
    </submittedName>
</protein>
<evidence type="ECO:0000259" key="6">
    <source>
        <dbReference type="Pfam" id="PF00881"/>
    </source>
</evidence>
<dbReference type="InterPro" id="IPR000415">
    <property type="entry name" value="Nitroreductase-like"/>
</dbReference>
<evidence type="ECO:0000256" key="1">
    <source>
        <dbReference type="ARBA" id="ARBA00001917"/>
    </source>
</evidence>
<evidence type="ECO:0000256" key="4">
    <source>
        <dbReference type="ARBA" id="ARBA00022643"/>
    </source>
</evidence>
<dbReference type="CDD" id="cd20609">
    <property type="entry name" value="nitroreductase"/>
    <property type="match status" value="1"/>
</dbReference>
<evidence type="ECO:0000313" key="8">
    <source>
        <dbReference type="Proteomes" id="UP000440004"/>
    </source>
</evidence>
<dbReference type="RefSeq" id="WP_152804263.1">
    <property type="nucleotide sequence ID" value="NZ_WHNX01000013.1"/>
</dbReference>
<dbReference type="Gene3D" id="3.40.109.10">
    <property type="entry name" value="NADH Oxidase"/>
    <property type="match status" value="1"/>
</dbReference>
<gene>
    <name evidence="7" type="ORF">GC105_09900</name>
</gene>
<evidence type="ECO:0000256" key="2">
    <source>
        <dbReference type="ARBA" id="ARBA00007118"/>
    </source>
</evidence>
<comment type="cofactor">
    <cofactor evidence="1">
        <name>FMN</name>
        <dbReference type="ChEBI" id="CHEBI:58210"/>
    </cofactor>
</comment>
<keyword evidence="8" id="KW-1185">Reference proteome</keyword>